<evidence type="ECO:0000313" key="3">
    <source>
        <dbReference type="Proteomes" id="UP000229574"/>
    </source>
</evidence>
<dbReference type="Pfam" id="PF01726">
    <property type="entry name" value="LexA_DNA_bind"/>
    <property type="match status" value="1"/>
</dbReference>
<dbReference type="SUPFAM" id="SSF46785">
    <property type="entry name" value="Winged helix' DNA-binding domain"/>
    <property type="match status" value="1"/>
</dbReference>
<feature type="non-terminal residue" evidence="2">
    <location>
        <position position="46"/>
    </location>
</feature>
<dbReference type="AlphaFoldDB" id="A0A2H0WYJ5"/>
<accession>A0A2H0WYJ5</accession>
<reference evidence="3" key="1">
    <citation type="submission" date="2017-09" db="EMBL/GenBank/DDBJ databases">
        <title>Depth-based differentiation of microbial function through sediment-hosted aquifers and enrichment of novel symbionts in the deep terrestrial subsurface.</title>
        <authorList>
            <person name="Probst A.J."/>
            <person name="Ladd B."/>
            <person name="Jarett J.K."/>
            <person name="Geller-Mcgrath D.E."/>
            <person name="Sieber C.M.K."/>
            <person name="Emerson J.B."/>
            <person name="Anantharaman K."/>
            <person name="Thomas B.C."/>
            <person name="Malmstrom R."/>
            <person name="Stieglmeier M."/>
            <person name="Klingl A."/>
            <person name="Woyke T."/>
            <person name="Ryan C.M."/>
            <person name="Banfield J.F."/>
        </authorList>
    </citation>
    <scope>NUCLEOTIDE SEQUENCE [LARGE SCALE GENOMIC DNA]</scope>
</reference>
<comment type="caution">
    <text evidence="2">The sequence shown here is derived from an EMBL/GenBank/DDBJ whole genome shotgun (WGS) entry which is preliminary data.</text>
</comment>
<name>A0A2H0WYJ5_9BACT</name>
<protein>
    <submittedName>
        <fullName evidence="2">Repressor LexA</fullName>
    </submittedName>
</protein>
<evidence type="ECO:0000313" key="2">
    <source>
        <dbReference type="EMBL" id="PIS17743.1"/>
    </source>
</evidence>
<sequence>MPITLYKRQKQILDFIGQYIQKFGTSPTLQEIADSLGVSSLATVHE</sequence>
<dbReference type="GO" id="GO:0006508">
    <property type="term" value="P:proteolysis"/>
    <property type="evidence" value="ECO:0007669"/>
    <property type="project" value="InterPro"/>
</dbReference>
<gene>
    <name evidence="2" type="ORF">COT54_02990</name>
</gene>
<dbReference type="InterPro" id="IPR036390">
    <property type="entry name" value="WH_DNA-bd_sf"/>
</dbReference>
<dbReference type="GO" id="GO:0004252">
    <property type="term" value="F:serine-type endopeptidase activity"/>
    <property type="evidence" value="ECO:0007669"/>
    <property type="project" value="InterPro"/>
</dbReference>
<dbReference type="Gene3D" id="1.10.10.10">
    <property type="entry name" value="Winged helix-like DNA-binding domain superfamily/Winged helix DNA-binding domain"/>
    <property type="match status" value="1"/>
</dbReference>
<feature type="domain" description="LexA repressor DNA-binding" evidence="1">
    <location>
        <begin position="5"/>
        <end position="46"/>
    </location>
</feature>
<dbReference type="Proteomes" id="UP000229574">
    <property type="component" value="Unassembled WGS sequence"/>
</dbReference>
<dbReference type="InterPro" id="IPR036388">
    <property type="entry name" value="WH-like_DNA-bd_sf"/>
</dbReference>
<organism evidence="2 3">
    <name type="scientific">Candidatus Collierbacteria bacterium CG09_land_8_20_14_0_10_46_12</name>
    <dbReference type="NCBI Taxonomy" id="1974533"/>
    <lineage>
        <taxon>Bacteria</taxon>
        <taxon>Candidatus Collieribacteriota</taxon>
    </lineage>
</organism>
<proteinExistence type="predicted"/>
<dbReference type="EMBL" id="PEYY01000117">
    <property type="protein sequence ID" value="PIS17743.1"/>
    <property type="molecule type" value="Genomic_DNA"/>
</dbReference>
<evidence type="ECO:0000259" key="1">
    <source>
        <dbReference type="Pfam" id="PF01726"/>
    </source>
</evidence>
<dbReference type="InterPro" id="IPR006199">
    <property type="entry name" value="LexA_DNA-bd_dom"/>
</dbReference>